<accession>A0ABX7P4U8</accession>
<keyword evidence="2" id="KW-1185">Reference proteome</keyword>
<proteinExistence type="predicted"/>
<dbReference type="RefSeq" id="WP_206727053.1">
    <property type="nucleotide sequence ID" value="NZ_CP071090.1"/>
</dbReference>
<reference evidence="1 2" key="1">
    <citation type="submission" date="2021-02" db="EMBL/GenBank/DDBJ databases">
        <title>De Novo genome assembly of isolated myxobacteria.</title>
        <authorList>
            <person name="Stevens D.C."/>
        </authorList>
    </citation>
    <scope>NUCLEOTIDE SEQUENCE [LARGE SCALE GENOMIC DNA]</scope>
    <source>
        <strain evidence="2">SCPEA02</strain>
    </source>
</reference>
<organism evidence="1 2">
    <name type="scientific">Pyxidicoccus parkwayensis</name>
    <dbReference type="NCBI Taxonomy" id="2813578"/>
    <lineage>
        <taxon>Bacteria</taxon>
        <taxon>Pseudomonadati</taxon>
        <taxon>Myxococcota</taxon>
        <taxon>Myxococcia</taxon>
        <taxon>Myxococcales</taxon>
        <taxon>Cystobacterineae</taxon>
        <taxon>Myxococcaceae</taxon>
        <taxon>Pyxidicoccus</taxon>
    </lineage>
</organism>
<protein>
    <submittedName>
        <fullName evidence="1">Uncharacterized protein</fullName>
    </submittedName>
</protein>
<name>A0ABX7P4U8_9BACT</name>
<evidence type="ECO:0000313" key="2">
    <source>
        <dbReference type="Proteomes" id="UP000662747"/>
    </source>
</evidence>
<dbReference type="EMBL" id="CP071090">
    <property type="protein sequence ID" value="QSQ25498.1"/>
    <property type="molecule type" value="Genomic_DNA"/>
</dbReference>
<sequence length="146" mass="16406">MSTALLFAVVVGAAGVLGVRWWRSMERGEDLSRCDRCGKARVLLDEETEDAHLDEGQQHEERLGTADYHVWWCESCERGRVVRHALEATRRRVECEKCGHDAAQEVMKTVAAATHVKGGELQVRLSCGGCGHTQQFVRYTPRVRTP</sequence>
<dbReference type="Proteomes" id="UP000662747">
    <property type="component" value="Chromosome"/>
</dbReference>
<evidence type="ECO:0000313" key="1">
    <source>
        <dbReference type="EMBL" id="QSQ25498.1"/>
    </source>
</evidence>
<gene>
    <name evidence="1" type="ORF">JY651_11435</name>
</gene>